<feature type="compositionally biased region" description="Polar residues" evidence="1">
    <location>
        <begin position="128"/>
        <end position="137"/>
    </location>
</feature>
<dbReference type="Gene3D" id="3.10.350.10">
    <property type="entry name" value="LysM domain"/>
    <property type="match status" value="1"/>
</dbReference>
<dbReference type="InterPro" id="IPR039564">
    <property type="entry name" value="Peptidase_C39-like"/>
</dbReference>
<proteinExistence type="predicted"/>
<evidence type="ECO:0000256" key="1">
    <source>
        <dbReference type="SAM" id="MobiDB-lite"/>
    </source>
</evidence>
<dbReference type="EMBL" id="ANKE01000141">
    <property type="protein sequence ID" value="EPC75357.1"/>
    <property type="molecule type" value="Genomic_DNA"/>
</dbReference>
<feature type="chain" id="PRO_5032915422" evidence="2">
    <location>
        <begin position="30"/>
        <end position="409"/>
    </location>
</feature>
<feature type="compositionally biased region" description="Polar residues" evidence="1">
    <location>
        <begin position="110"/>
        <end position="119"/>
    </location>
</feature>
<evidence type="ECO:0000313" key="5">
    <source>
        <dbReference type="Proteomes" id="UP000014244"/>
    </source>
</evidence>
<name>A0A829H9Y2_LACPA</name>
<dbReference type="SUPFAM" id="SSF54106">
    <property type="entry name" value="LysM domain"/>
    <property type="match status" value="1"/>
</dbReference>
<dbReference type="PANTHER" id="PTHR37806">
    <property type="entry name" value="LMO0724 PROTEIN"/>
    <property type="match status" value="1"/>
</dbReference>
<dbReference type="PANTHER" id="PTHR37806:SF1">
    <property type="entry name" value="PEPTIDASE C39-LIKE DOMAIN-CONTAINING PROTEIN"/>
    <property type="match status" value="1"/>
</dbReference>
<comment type="caution">
    <text evidence="4">The sequence shown here is derived from an EMBL/GenBank/DDBJ whole genome shotgun (WGS) entry which is preliminary data.</text>
</comment>
<keyword evidence="2" id="KW-0732">Signal</keyword>
<evidence type="ECO:0000313" key="4">
    <source>
        <dbReference type="EMBL" id="EPC75357.1"/>
    </source>
</evidence>
<dbReference type="AlphaFoldDB" id="A0A829H9Y2"/>
<organism evidence="4 5">
    <name type="scientific">Lacticaseibacillus paracasei subsp. paracasei Lpp41</name>
    <dbReference type="NCBI Taxonomy" id="1256208"/>
    <lineage>
        <taxon>Bacteria</taxon>
        <taxon>Bacillati</taxon>
        <taxon>Bacillota</taxon>
        <taxon>Bacilli</taxon>
        <taxon>Lactobacillales</taxon>
        <taxon>Lactobacillaceae</taxon>
        <taxon>Lacticaseibacillus</taxon>
    </lineage>
</organism>
<dbReference type="Gene3D" id="3.90.70.10">
    <property type="entry name" value="Cysteine proteinases"/>
    <property type="match status" value="1"/>
</dbReference>
<protein>
    <submittedName>
        <fullName evidence="4">Glycosyl hydrolase family 2, sugar binding domain protein</fullName>
    </submittedName>
</protein>
<dbReference type="CDD" id="cd00118">
    <property type="entry name" value="LysM"/>
    <property type="match status" value="1"/>
</dbReference>
<gene>
    <name evidence="4" type="ORF">Lpp41_02814</name>
</gene>
<dbReference type="InterPro" id="IPR036779">
    <property type="entry name" value="LysM_dom_sf"/>
</dbReference>
<feature type="region of interest" description="Disordered" evidence="1">
    <location>
        <begin position="110"/>
        <end position="231"/>
    </location>
</feature>
<dbReference type="Proteomes" id="UP000014244">
    <property type="component" value="Unassembled WGS sequence"/>
</dbReference>
<keyword evidence="4" id="KW-0378">Hydrolase</keyword>
<feature type="signal peptide" evidence="2">
    <location>
        <begin position="1"/>
        <end position="29"/>
    </location>
</feature>
<feature type="compositionally biased region" description="Low complexity" evidence="1">
    <location>
        <begin position="138"/>
        <end position="231"/>
    </location>
</feature>
<accession>A0A829H9Y2</accession>
<sequence>MKMTKLVSMSTIAATVLSGLVLAASPVQAATWTARKPAEIQISKGQKVYTIQWGDTLWAISQRTNITVAKLAQLNGVANPSFIMTGATLTLDWSQAGTATATMMAPDGTVTGQSTIQQQDKVDPAKSVGTTVSGSKVTQAAGQTASSATNEQSSTTTPSEPASSVASSSSQATNSGTSSTSSSSKESGSTNANSSSSTSSSAVTPSSSSSSQESSSSSSKPSTPSTPSEPVVTQKVLGVPFVNQGNTMLCEGSSLLEGLLYKGYTTQNLSQFVQSMPLSADNNPYDGYSGEWRHNVDGTYQGMMATPVVQWAAKYGSKAVNISGQGTAGIKRQITNGNSVVAWITYDYEVPEFKQMSWGRAVWNGHVVNVDGFKDGAYHVVDPVFGARWINAGTFENAFNVTGMAVAVR</sequence>
<dbReference type="SMART" id="SM00257">
    <property type="entry name" value="LysM"/>
    <property type="match status" value="1"/>
</dbReference>
<dbReference type="Pfam" id="PF01476">
    <property type="entry name" value="LysM"/>
    <property type="match status" value="1"/>
</dbReference>
<dbReference type="InterPro" id="IPR018392">
    <property type="entry name" value="LysM"/>
</dbReference>
<dbReference type="GO" id="GO:0016787">
    <property type="term" value="F:hydrolase activity"/>
    <property type="evidence" value="ECO:0007669"/>
    <property type="project" value="UniProtKB-KW"/>
</dbReference>
<dbReference type="Pfam" id="PF13529">
    <property type="entry name" value="Peptidase_C39_2"/>
    <property type="match status" value="1"/>
</dbReference>
<reference evidence="4 5" key="1">
    <citation type="journal article" date="2013" name="PLoS ONE">
        <title>Lactobacillus paracasei comparative genomics: towards species pan-genome definition and exploitation of diversity.</title>
        <authorList>
            <person name="Smokvina T."/>
            <person name="Wels M."/>
            <person name="Polka J."/>
            <person name="Chervaux C."/>
            <person name="Brisse S."/>
            <person name="Boekhorst J."/>
            <person name="van Hylckama Vlieg J.E."/>
            <person name="Siezen R.J."/>
        </authorList>
    </citation>
    <scope>NUCLEOTIDE SEQUENCE [LARGE SCALE GENOMIC DNA]</scope>
    <source>
        <strain evidence="4 5">Lpp41</strain>
    </source>
</reference>
<evidence type="ECO:0000256" key="2">
    <source>
        <dbReference type="SAM" id="SignalP"/>
    </source>
</evidence>
<feature type="domain" description="LysM" evidence="3">
    <location>
        <begin position="47"/>
        <end position="91"/>
    </location>
</feature>
<evidence type="ECO:0000259" key="3">
    <source>
        <dbReference type="PROSITE" id="PS51782"/>
    </source>
</evidence>
<dbReference type="PROSITE" id="PS51782">
    <property type="entry name" value="LYSM"/>
    <property type="match status" value="1"/>
</dbReference>